<comment type="caution">
    <text evidence="1">The sequence shown here is derived from an EMBL/GenBank/DDBJ whole genome shotgun (WGS) entry which is preliminary data.</text>
</comment>
<dbReference type="RefSeq" id="WP_247419763.1">
    <property type="nucleotide sequence ID" value="NZ_JALLGW010000002.1"/>
</dbReference>
<name>A0ABD5RJM7_9EURY</name>
<proteinExistence type="predicted"/>
<keyword evidence="2" id="KW-1185">Reference proteome</keyword>
<dbReference type="Proteomes" id="UP001596099">
    <property type="component" value="Unassembled WGS sequence"/>
</dbReference>
<dbReference type="EMBL" id="JBHSQH010000001">
    <property type="protein sequence ID" value="MFC5970498.1"/>
    <property type="molecule type" value="Genomic_DNA"/>
</dbReference>
<evidence type="ECO:0000313" key="1">
    <source>
        <dbReference type="EMBL" id="MFC5970498.1"/>
    </source>
</evidence>
<sequence>MTPHDPSNVDRPLPDCAVVQPHPDGTGVTIDKSVVEAALDESDHGLVPDVAEDRASDELLQTLTDAFTYVTPRMSPDIASDRREAAETIRTLHERAVPVYVRRRRR</sequence>
<gene>
    <name evidence="1" type="ORF">ACFPYI_04065</name>
</gene>
<protein>
    <submittedName>
        <fullName evidence="1">Uncharacterized protein</fullName>
    </submittedName>
</protein>
<reference evidence="1 2" key="1">
    <citation type="journal article" date="2019" name="Int. J. Syst. Evol. Microbiol.">
        <title>The Global Catalogue of Microorganisms (GCM) 10K type strain sequencing project: providing services to taxonomists for standard genome sequencing and annotation.</title>
        <authorList>
            <consortium name="The Broad Institute Genomics Platform"/>
            <consortium name="The Broad Institute Genome Sequencing Center for Infectious Disease"/>
            <person name="Wu L."/>
            <person name="Ma J."/>
        </authorList>
    </citation>
    <scope>NUCLEOTIDE SEQUENCE [LARGE SCALE GENOMIC DNA]</scope>
    <source>
        <strain evidence="1 2">CGMCC 1.12543</strain>
    </source>
</reference>
<dbReference type="AlphaFoldDB" id="A0ABD5RJM7"/>
<evidence type="ECO:0000313" key="2">
    <source>
        <dbReference type="Proteomes" id="UP001596099"/>
    </source>
</evidence>
<accession>A0ABD5RJM7</accession>
<organism evidence="1 2">
    <name type="scientific">Halomarina salina</name>
    <dbReference type="NCBI Taxonomy" id="1872699"/>
    <lineage>
        <taxon>Archaea</taxon>
        <taxon>Methanobacteriati</taxon>
        <taxon>Methanobacteriota</taxon>
        <taxon>Stenosarchaea group</taxon>
        <taxon>Halobacteria</taxon>
        <taxon>Halobacteriales</taxon>
        <taxon>Natronomonadaceae</taxon>
        <taxon>Halomarina</taxon>
    </lineage>
</organism>